<dbReference type="Proteomes" id="UP000522688">
    <property type="component" value="Unassembled WGS sequence"/>
</dbReference>
<dbReference type="EMBL" id="JACGWW010000013">
    <property type="protein sequence ID" value="MBA8814936.1"/>
    <property type="molecule type" value="Genomic_DNA"/>
</dbReference>
<evidence type="ECO:0000256" key="7">
    <source>
        <dbReference type="ARBA" id="ARBA00022840"/>
    </source>
</evidence>
<reference evidence="12 14" key="2">
    <citation type="submission" date="2020-07" db="EMBL/GenBank/DDBJ databases">
        <title>Sequencing the genomes of 1000 actinobacteria strains.</title>
        <authorList>
            <person name="Klenk H.-P."/>
        </authorList>
    </citation>
    <scope>NUCLEOTIDE SEQUENCE [LARGE SCALE GENOMIC DNA]</scope>
    <source>
        <strain evidence="12 14">DSM 10309</strain>
    </source>
</reference>
<dbReference type="InterPro" id="IPR000550">
    <property type="entry name" value="Hppk"/>
</dbReference>
<dbReference type="PANTHER" id="PTHR43071:SF1">
    <property type="entry name" value="2-AMINO-4-HYDROXY-6-HYDROXYMETHYLDIHYDROPTERIDINE PYROPHOSPHOKINASE"/>
    <property type="match status" value="1"/>
</dbReference>
<keyword evidence="8" id="KW-0289">Folate biosynthesis</keyword>
<dbReference type="EC" id="2.7.6.3" evidence="3"/>
<evidence type="ECO:0000313" key="13">
    <source>
        <dbReference type="Proteomes" id="UP000321154"/>
    </source>
</evidence>
<feature type="domain" description="7,8-dihydro-6-hydroxymethylpterin-pyrophosphokinase" evidence="10">
    <location>
        <begin position="9"/>
        <end position="141"/>
    </location>
</feature>
<feature type="compositionally biased region" description="Basic and acidic residues" evidence="9">
    <location>
        <begin position="198"/>
        <end position="208"/>
    </location>
</feature>
<proteinExistence type="predicted"/>
<evidence type="ECO:0000313" key="11">
    <source>
        <dbReference type="EMBL" id="GEK83019.1"/>
    </source>
</evidence>
<comment type="caution">
    <text evidence="12">The sequence shown here is derived from an EMBL/GenBank/DDBJ whole genome shotgun (WGS) entry which is preliminary data.</text>
</comment>
<keyword evidence="13" id="KW-1185">Reference proteome</keyword>
<comment type="pathway">
    <text evidence="2">Cofactor biosynthesis; tetrahydrofolate biosynthesis; 2-amino-4-hydroxy-6-hydroxymethyl-7,8-dihydropteridine diphosphate from 7,8-dihydroneopterin triphosphate: step 4/4.</text>
</comment>
<dbReference type="PANTHER" id="PTHR43071">
    <property type="entry name" value="2-AMINO-4-HYDROXY-6-HYDROXYMETHYLDIHYDROPTERIDINE PYROPHOSPHOKINASE"/>
    <property type="match status" value="1"/>
</dbReference>
<dbReference type="UniPathway" id="UPA00077">
    <property type="reaction ID" value="UER00155"/>
</dbReference>
<name>A0A7W3JLF9_9MICO</name>
<organism evidence="12 14">
    <name type="scientific">Frigoribacterium faeni</name>
    <dbReference type="NCBI Taxonomy" id="145483"/>
    <lineage>
        <taxon>Bacteria</taxon>
        <taxon>Bacillati</taxon>
        <taxon>Actinomycetota</taxon>
        <taxon>Actinomycetes</taxon>
        <taxon>Micrococcales</taxon>
        <taxon>Microbacteriaceae</taxon>
        <taxon>Frigoribacterium</taxon>
    </lineage>
</organism>
<evidence type="ECO:0000259" key="10">
    <source>
        <dbReference type="Pfam" id="PF01288"/>
    </source>
</evidence>
<dbReference type="Proteomes" id="UP000321154">
    <property type="component" value="Unassembled WGS sequence"/>
</dbReference>
<keyword evidence="4" id="KW-0808">Transferase</keyword>
<keyword evidence="6 12" id="KW-0418">Kinase</keyword>
<evidence type="ECO:0000256" key="2">
    <source>
        <dbReference type="ARBA" id="ARBA00005051"/>
    </source>
</evidence>
<dbReference type="GO" id="GO:0005524">
    <property type="term" value="F:ATP binding"/>
    <property type="evidence" value="ECO:0007669"/>
    <property type="project" value="UniProtKB-KW"/>
</dbReference>
<dbReference type="CDD" id="cd00483">
    <property type="entry name" value="HPPK"/>
    <property type="match status" value="1"/>
</dbReference>
<dbReference type="GO" id="GO:0016301">
    <property type="term" value="F:kinase activity"/>
    <property type="evidence" value="ECO:0007669"/>
    <property type="project" value="UniProtKB-KW"/>
</dbReference>
<dbReference type="OrthoDB" id="9808041at2"/>
<dbReference type="InterPro" id="IPR035907">
    <property type="entry name" value="Hppk_sf"/>
</dbReference>
<evidence type="ECO:0000256" key="9">
    <source>
        <dbReference type="SAM" id="MobiDB-lite"/>
    </source>
</evidence>
<keyword evidence="7" id="KW-0067">ATP-binding</keyword>
<dbReference type="AlphaFoldDB" id="A0A7W3JLF9"/>
<feature type="region of interest" description="Disordered" evidence="9">
    <location>
        <begin position="163"/>
        <end position="208"/>
    </location>
</feature>
<sequence>MNDTTRRAVIALGSNLGARGELLRDAVAALAATPGIIVVDASTPVSSVALTLDGLDETRPEYLNAVAIVDTVLDPLDLLDALHRIESEHGRTREVRWGDRTLDLDIVLLGDLELDTDRLTVPHPRAAERSFVLEPWAQIDPEARLGRQGRVADLIARLPDRTRPVPGATRLFEPTRASSGPSAGDAAAPAAPAALAAPDDRRDDGGPS</sequence>
<dbReference type="EMBL" id="BJUV01000010">
    <property type="protein sequence ID" value="GEK83019.1"/>
    <property type="molecule type" value="Genomic_DNA"/>
</dbReference>
<evidence type="ECO:0000256" key="4">
    <source>
        <dbReference type="ARBA" id="ARBA00022679"/>
    </source>
</evidence>
<reference evidence="11 13" key="1">
    <citation type="submission" date="2019-07" db="EMBL/GenBank/DDBJ databases">
        <title>Whole genome shotgun sequence of Frigoribacterium faeni NBRC 103066.</title>
        <authorList>
            <person name="Hosoyama A."/>
            <person name="Uohara A."/>
            <person name="Ohji S."/>
            <person name="Ichikawa N."/>
        </authorList>
    </citation>
    <scope>NUCLEOTIDE SEQUENCE [LARGE SCALE GENOMIC DNA]</scope>
    <source>
        <strain evidence="11 13">NBRC 103066</strain>
    </source>
</reference>
<dbReference type="GO" id="GO:0046654">
    <property type="term" value="P:tetrahydrofolate biosynthetic process"/>
    <property type="evidence" value="ECO:0007669"/>
    <property type="project" value="UniProtKB-UniPathway"/>
</dbReference>
<evidence type="ECO:0000313" key="14">
    <source>
        <dbReference type="Proteomes" id="UP000522688"/>
    </source>
</evidence>
<evidence type="ECO:0000256" key="3">
    <source>
        <dbReference type="ARBA" id="ARBA00013253"/>
    </source>
</evidence>
<accession>A0A7W3JLF9</accession>
<dbReference type="SUPFAM" id="SSF55083">
    <property type="entry name" value="6-hydroxymethyl-7,8-dihydropterin pyrophosphokinase, HPPK"/>
    <property type="match status" value="1"/>
</dbReference>
<dbReference type="NCBIfam" id="TIGR01498">
    <property type="entry name" value="folK"/>
    <property type="match status" value="1"/>
</dbReference>
<dbReference type="RefSeq" id="WP_146854251.1">
    <property type="nucleotide sequence ID" value="NZ_BAAAHR010000003.1"/>
</dbReference>
<protein>
    <recommendedName>
        <fullName evidence="3">2-amino-4-hydroxy-6-hydroxymethyldihydropteridine diphosphokinase</fullName>
        <ecNumber evidence="3">2.7.6.3</ecNumber>
    </recommendedName>
</protein>
<evidence type="ECO:0000313" key="12">
    <source>
        <dbReference type="EMBL" id="MBA8814936.1"/>
    </source>
</evidence>
<feature type="compositionally biased region" description="Low complexity" evidence="9">
    <location>
        <begin position="176"/>
        <end position="197"/>
    </location>
</feature>
<dbReference type="GO" id="GO:0046656">
    <property type="term" value="P:folic acid biosynthetic process"/>
    <property type="evidence" value="ECO:0007669"/>
    <property type="project" value="UniProtKB-KW"/>
</dbReference>
<dbReference type="Pfam" id="PF01288">
    <property type="entry name" value="HPPK"/>
    <property type="match status" value="1"/>
</dbReference>
<dbReference type="GO" id="GO:0003848">
    <property type="term" value="F:2-amino-4-hydroxy-6-hydroxymethyldihydropteridine diphosphokinase activity"/>
    <property type="evidence" value="ECO:0007669"/>
    <property type="project" value="UniProtKB-EC"/>
</dbReference>
<evidence type="ECO:0000256" key="1">
    <source>
        <dbReference type="ARBA" id="ARBA00000198"/>
    </source>
</evidence>
<evidence type="ECO:0000256" key="6">
    <source>
        <dbReference type="ARBA" id="ARBA00022777"/>
    </source>
</evidence>
<evidence type="ECO:0000256" key="5">
    <source>
        <dbReference type="ARBA" id="ARBA00022741"/>
    </source>
</evidence>
<evidence type="ECO:0000256" key="8">
    <source>
        <dbReference type="ARBA" id="ARBA00022909"/>
    </source>
</evidence>
<gene>
    <name evidence="12" type="ORF">FB463_003213</name>
    <name evidence="11" type="ORF">FFA01_13280</name>
</gene>
<dbReference type="Gene3D" id="3.30.70.560">
    <property type="entry name" value="7,8-Dihydro-6-hydroxymethylpterin-pyrophosphokinase HPPK"/>
    <property type="match status" value="1"/>
</dbReference>
<keyword evidence="5" id="KW-0547">Nucleotide-binding</keyword>
<comment type="catalytic activity">
    <reaction evidence="1">
        <text>6-hydroxymethyl-7,8-dihydropterin + ATP = (7,8-dihydropterin-6-yl)methyl diphosphate + AMP + H(+)</text>
        <dbReference type="Rhea" id="RHEA:11412"/>
        <dbReference type="ChEBI" id="CHEBI:15378"/>
        <dbReference type="ChEBI" id="CHEBI:30616"/>
        <dbReference type="ChEBI" id="CHEBI:44841"/>
        <dbReference type="ChEBI" id="CHEBI:72950"/>
        <dbReference type="ChEBI" id="CHEBI:456215"/>
        <dbReference type="EC" id="2.7.6.3"/>
    </reaction>
</comment>